<dbReference type="RefSeq" id="WP_041155234.1">
    <property type="nucleotide sequence ID" value="NZ_CBCRVP010000058.1"/>
</dbReference>
<protein>
    <submittedName>
        <fullName evidence="2">Uncharacterized protein</fullName>
    </submittedName>
</protein>
<evidence type="ECO:0000256" key="1">
    <source>
        <dbReference type="SAM" id="Phobius"/>
    </source>
</evidence>
<dbReference type="AlphaFoldDB" id="A0A0C3E9W4"/>
<gene>
    <name evidence="2" type="ORF">SU60_08985</name>
</gene>
<evidence type="ECO:0000313" key="2">
    <source>
        <dbReference type="EMBL" id="KIN11183.1"/>
    </source>
</evidence>
<dbReference type="EMBL" id="JXOK01000028">
    <property type="protein sequence ID" value="KIN11183.1"/>
    <property type="molecule type" value="Genomic_DNA"/>
</dbReference>
<name>A0A0C3E9W4_9VIBR</name>
<sequence length="118" mass="13387">MPAQKLTKARLAQILITLSILTIAFFWRTLTHEDIERLDCSEKRSCVVNIGEEKITITRNSQGISFETTKSNTIKIDLNQDNAFSSISVSDEIIDWNSISENKVIRLKIDGNIVLIHL</sequence>
<keyword evidence="3" id="KW-1185">Reference proteome</keyword>
<reference evidence="2 3" key="1">
    <citation type="submission" date="2015-01" db="EMBL/GenBank/DDBJ databases">
        <title>Draft genome of Vibrio mytili type strain CAIM 528.</title>
        <authorList>
            <person name="Gonzalez-Castillo A."/>
            <person name="Gomez-Gil B."/>
            <person name="Enciso-Ibarra J."/>
        </authorList>
    </citation>
    <scope>NUCLEOTIDE SEQUENCE [LARGE SCALE GENOMIC DNA]</scope>
    <source>
        <strain evidence="2 3">CAIM 528</strain>
    </source>
</reference>
<evidence type="ECO:0000313" key="3">
    <source>
        <dbReference type="Proteomes" id="UP000031977"/>
    </source>
</evidence>
<keyword evidence="1" id="KW-1133">Transmembrane helix</keyword>
<dbReference type="Proteomes" id="UP000031977">
    <property type="component" value="Unassembled WGS sequence"/>
</dbReference>
<feature type="transmembrane region" description="Helical" evidence="1">
    <location>
        <begin position="12"/>
        <end position="30"/>
    </location>
</feature>
<dbReference type="OrthoDB" id="5917376at2"/>
<organism evidence="2 3">
    <name type="scientific">Vibrio mytili</name>
    <dbReference type="NCBI Taxonomy" id="50718"/>
    <lineage>
        <taxon>Bacteria</taxon>
        <taxon>Pseudomonadati</taxon>
        <taxon>Pseudomonadota</taxon>
        <taxon>Gammaproteobacteria</taxon>
        <taxon>Vibrionales</taxon>
        <taxon>Vibrionaceae</taxon>
        <taxon>Vibrio</taxon>
    </lineage>
</organism>
<keyword evidence="1" id="KW-0812">Transmembrane</keyword>
<proteinExistence type="predicted"/>
<accession>A0A0C3E9W4</accession>
<dbReference type="STRING" id="50718.SU60_08985"/>
<keyword evidence="1" id="KW-0472">Membrane</keyword>
<comment type="caution">
    <text evidence="2">The sequence shown here is derived from an EMBL/GenBank/DDBJ whole genome shotgun (WGS) entry which is preliminary data.</text>
</comment>